<dbReference type="RefSeq" id="WP_207354864.1">
    <property type="nucleotide sequence ID" value="NZ_CP071503.1"/>
</dbReference>
<evidence type="ECO:0000259" key="1">
    <source>
        <dbReference type="Pfam" id="PF12146"/>
    </source>
</evidence>
<dbReference type="InterPro" id="IPR051044">
    <property type="entry name" value="MAG_DAG_Lipase"/>
</dbReference>
<proteinExistence type="predicted"/>
<dbReference type="Pfam" id="PF12146">
    <property type="entry name" value="Hydrolase_4"/>
    <property type="match status" value="1"/>
</dbReference>
<sequence>MGKFRSKYDHPISETVLAEFWQQVGETSLTLADGHTMSYCFIEHPNHNKVVVISNGRVESYLKYMEVIYDLYQQGFSVYAADHVGQGLSSRLATNTHMGHIDSFERYVAHLGQFINEIVLPQQHSQRYLLGHSMGCAIAALYLEHQHHHFSAAAFCAPMFGIKLPLPKPWVEWLANRLNCYAPGKEPNYILGGQDYHAKPFYGNPLTHSRQRYARLLALYQQVPQIQLGSPTNQWLVEAIPAAERALQAAKQLPIPTLILQAGKDCVVDNDSQWRVRGPHTQLQQIADARHEILIEHDYCRSKGLKLILDWFNIGN</sequence>
<keyword evidence="2" id="KW-0378">Hydrolase</keyword>
<accession>A0ABX7QRU6</accession>
<gene>
    <name evidence="2" type="ORF">JYB87_18365</name>
</gene>
<dbReference type="SUPFAM" id="SSF53474">
    <property type="entry name" value="alpha/beta-Hydrolases"/>
    <property type="match status" value="1"/>
</dbReference>
<dbReference type="Proteomes" id="UP000662770">
    <property type="component" value="Chromosome"/>
</dbReference>
<feature type="domain" description="Serine aminopeptidase S33" evidence="1">
    <location>
        <begin position="46"/>
        <end position="298"/>
    </location>
</feature>
<organism evidence="2 3">
    <name type="scientific">Shewanella avicenniae</name>
    <dbReference type="NCBI Taxonomy" id="2814294"/>
    <lineage>
        <taxon>Bacteria</taxon>
        <taxon>Pseudomonadati</taxon>
        <taxon>Pseudomonadota</taxon>
        <taxon>Gammaproteobacteria</taxon>
        <taxon>Alteromonadales</taxon>
        <taxon>Shewanellaceae</taxon>
        <taxon>Shewanella</taxon>
    </lineage>
</organism>
<dbReference type="EMBL" id="CP071503">
    <property type="protein sequence ID" value="QSX33645.1"/>
    <property type="molecule type" value="Genomic_DNA"/>
</dbReference>
<dbReference type="InterPro" id="IPR022742">
    <property type="entry name" value="Hydrolase_4"/>
</dbReference>
<dbReference type="InterPro" id="IPR029058">
    <property type="entry name" value="AB_hydrolase_fold"/>
</dbReference>
<dbReference type="PANTHER" id="PTHR11614">
    <property type="entry name" value="PHOSPHOLIPASE-RELATED"/>
    <property type="match status" value="1"/>
</dbReference>
<evidence type="ECO:0000313" key="3">
    <source>
        <dbReference type="Proteomes" id="UP000662770"/>
    </source>
</evidence>
<dbReference type="GO" id="GO:0016787">
    <property type="term" value="F:hydrolase activity"/>
    <property type="evidence" value="ECO:0007669"/>
    <property type="project" value="UniProtKB-KW"/>
</dbReference>
<protein>
    <submittedName>
        <fullName evidence="2">Alpha/beta fold hydrolase</fullName>
    </submittedName>
</protein>
<dbReference type="Gene3D" id="3.40.50.1820">
    <property type="entry name" value="alpha/beta hydrolase"/>
    <property type="match status" value="1"/>
</dbReference>
<keyword evidence="3" id="KW-1185">Reference proteome</keyword>
<evidence type="ECO:0000313" key="2">
    <source>
        <dbReference type="EMBL" id="QSX33645.1"/>
    </source>
</evidence>
<name>A0ABX7QRU6_9GAMM</name>
<reference evidence="2 3" key="1">
    <citation type="submission" date="2021-03" db="EMBL/GenBank/DDBJ databases">
        <title>Novel species identification of genus Shewanella.</title>
        <authorList>
            <person name="Liu G."/>
            <person name="Zhang Q."/>
        </authorList>
    </citation>
    <scope>NUCLEOTIDE SEQUENCE [LARGE SCALE GENOMIC DNA]</scope>
    <source>
        <strain evidence="2 3">FJAT-51800</strain>
    </source>
</reference>